<feature type="transmembrane region" description="Helical" evidence="1">
    <location>
        <begin position="12"/>
        <end position="29"/>
    </location>
</feature>
<evidence type="ECO:0000313" key="3">
    <source>
        <dbReference type="Proteomes" id="UP000265520"/>
    </source>
</evidence>
<keyword evidence="1" id="KW-1133">Transmembrane helix</keyword>
<sequence>MTMVLCRLELSSPGIIEIVIASILPFYYFKIRARTKALLRCIGVLLFDEDTAFVEGHVV</sequence>
<reference evidence="2 3" key="1">
    <citation type="journal article" date="2018" name="Front. Plant Sci.">
        <title>Red Clover (Trifolium pratense) and Zigzag Clover (T. medium) - A Picture of Genomic Similarities and Differences.</title>
        <authorList>
            <person name="Dluhosova J."/>
            <person name="Istvanek J."/>
            <person name="Nedelnik J."/>
            <person name="Repkova J."/>
        </authorList>
    </citation>
    <scope>NUCLEOTIDE SEQUENCE [LARGE SCALE GENOMIC DNA]</scope>
    <source>
        <strain evidence="3">cv. 10/8</strain>
        <tissue evidence="2">Leaf</tissue>
    </source>
</reference>
<evidence type="ECO:0000256" key="1">
    <source>
        <dbReference type="SAM" id="Phobius"/>
    </source>
</evidence>
<keyword evidence="1" id="KW-0472">Membrane</keyword>
<organism evidence="2 3">
    <name type="scientific">Trifolium medium</name>
    <dbReference type="NCBI Taxonomy" id="97028"/>
    <lineage>
        <taxon>Eukaryota</taxon>
        <taxon>Viridiplantae</taxon>
        <taxon>Streptophyta</taxon>
        <taxon>Embryophyta</taxon>
        <taxon>Tracheophyta</taxon>
        <taxon>Spermatophyta</taxon>
        <taxon>Magnoliopsida</taxon>
        <taxon>eudicotyledons</taxon>
        <taxon>Gunneridae</taxon>
        <taxon>Pentapetalae</taxon>
        <taxon>rosids</taxon>
        <taxon>fabids</taxon>
        <taxon>Fabales</taxon>
        <taxon>Fabaceae</taxon>
        <taxon>Papilionoideae</taxon>
        <taxon>50 kb inversion clade</taxon>
        <taxon>NPAAA clade</taxon>
        <taxon>Hologalegina</taxon>
        <taxon>IRL clade</taxon>
        <taxon>Trifolieae</taxon>
        <taxon>Trifolium</taxon>
    </lineage>
</organism>
<keyword evidence="3" id="KW-1185">Reference proteome</keyword>
<proteinExistence type="predicted"/>
<dbReference type="Proteomes" id="UP000265520">
    <property type="component" value="Unassembled WGS sequence"/>
</dbReference>
<dbReference type="AlphaFoldDB" id="A0A392VQ14"/>
<keyword evidence="1" id="KW-0812">Transmembrane</keyword>
<protein>
    <submittedName>
        <fullName evidence="2">Uncharacterized protein</fullName>
    </submittedName>
</protein>
<name>A0A392VQ14_9FABA</name>
<comment type="caution">
    <text evidence="2">The sequence shown here is derived from an EMBL/GenBank/DDBJ whole genome shotgun (WGS) entry which is preliminary data.</text>
</comment>
<evidence type="ECO:0000313" key="2">
    <source>
        <dbReference type="EMBL" id="MCI89583.1"/>
    </source>
</evidence>
<accession>A0A392VQ14</accession>
<dbReference type="EMBL" id="LXQA011223187">
    <property type="protein sequence ID" value="MCI89583.1"/>
    <property type="molecule type" value="Genomic_DNA"/>
</dbReference>